<dbReference type="InterPro" id="IPR011545">
    <property type="entry name" value="DEAD/DEAH_box_helicase_dom"/>
</dbReference>
<keyword evidence="13" id="KW-1185">Reference proteome</keyword>
<dbReference type="GO" id="GO:0005524">
    <property type="term" value="F:ATP binding"/>
    <property type="evidence" value="ECO:0007669"/>
    <property type="project" value="UniProtKB-KW"/>
</dbReference>
<keyword evidence="5" id="KW-0067">ATP-binding</keyword>
<dbReference type="PANTHER" id="PTHR14950:SF37">
    <property type="entry name" value="ENDORIBONUCLEASE DICER"/>
    <property type="match status" value="1"/>
</dbReference>
<sequence length="1571" mass="178931">MSSPNRDAKLPSTLVSKASVVAQTRGYQQEMLEESLGNNIIIAMDTGSGKTHIAILRLKIEAERELRKVSLRKPILRQQVTSRLSIQISWFFAPTVVLCEQQHAVIEASLPVPVGLLTGALEPDQWKDASLWKRTLESYRVVVSTPQVLLDALHHGYIVLGRDIGLLIFDEAHHAVDNHPYNRIMQNFYSVLPPRTRNVLDGTGGQSSPELVRPMILGLTASPIYGGDVDRAFQMIERNMDSFIRTPRIHRDELGEFVHRPVFKHMLYDPPDKFNPQFSTNLAALADVVKTMNIENDPYVRSLRQQLAKATPSSSGWHRLDQKLSKTITKQDSFTHKGLRDFLSTAEVILKDVGAWAADWYVWKVLEQAKQASDPLQDMMPTWRNQEKGYLLSIIRSIQVIPVSYHDDDIIGDVSDKVVALVQSLLTEKEEEESRNDRFSGLVFVERRDVVLALTEVLQNHPVTRDSFQVGPLLGTSESGRRHAFLDITRHIVKQTQAKILMDFKIGERDLIISTSVAEEGLDIQACGCVIRWDPPKNMASWAQSRGRARKKQSTFMLMFERGTSSQKDVEKWEFLESEMVAKYNDPLRDLFLAEDEDPNSGNDEDMEFKVESTKYAVLILHHSVSSYSCQSLNSALLTLQSAIPHLNHFCAVMPSRDHVDFRPIYDLDPPDYPMGWHHFLSRSTALSNPYQGPWGATVTLPRTLPDNLRVFRTEVEYPTKTSAKRHAAFKAYVALYHNGLLSDQLLPITDHDVQEATEDIEKRVGMANVQSGQIDPWMATSTAFDQDTNWFYSELTFGDLPPLHIMTRTRMEPWGENNGPILYLPTGENMQVTLCPRGRIDQLDDPELFIENARKYTFMLLASINGSRMDPDRMDFSYLFLPAYGRDDVWSGYMDALDEESESQVYGSNVNALEFGQMYDFPDDISMVRDGARFNKPYQFIDWYWDKEGLTEEEAEHLLERYGEIDYPLVKVRPFHPRTNFLAPRSGAAAELKHKYLIAKKCFVVLLSPDETKYVFLLPSVLRALSMSLTAQSLRRYLFGETSPLSIIPDDLLTVAITAPVSQERKNYQRLETLGDTVLKFIVVIQLLAEHPAWPEGYLTKAKDHAVSNVRLAKENLSRNVFQWIIRDRMLGKKWKPDYEKLQTLLEATSGELASTATAPPPVAMEVDSAPYRAPSAEGKELVTAEKGDGKKRKKKKKSSHQISTKVLADVIESLIGAAFSYGGFDLGYECTKFFDLGLKNWMPLPKRIDSLLRNVREYEELPPQVNYVERILDYTFRRKMLLIEALTHPTHQQNLGTISYERLEFLGDSILDMVCTDYLFNAEGKEYSPGHMHMRKSAMVNAHMLAFLCLKASTGVETAIPRPDLNGDISLRKDNKTIHLEQCLFHSSSKVLEEQRMTLRRFERRREEIEQGLTQSDIFPWAALTRLQAPKFFSDMMESIIGAVFLDSDGNFDVVRRVLHKLGFMQILEHIVKANVDVLHPVSRVSMWAQQNEHEVEFRSQEEKGKVICMVMIDGEPLKGAMESDVKHGKGTIEEVRFAAAEKAIMILRLRTVDGGKKKSKERVGRKQQ</sequence>
<dbReference type="PROSITE" id="PS50142">
    <property type="entry name" value="RNASE_3_2"/>
    <property type="match status" value="2"/>
</dbReference>
<dbReference type="PROSITE" id="PS51192">
    <property type="entry name" value="HELICASE_ATP_BIND_1"/>
    <property type="match status" value="1"/>
</dbReference>
<feature type="domain" description="Helicase ATP-binding" evidence="9">
    <location>
        <begin position="31"/>
        <end position="241"/>
    </location>
</feature>
<dbReference type="SMART" id="SM00535">
    <property type="entry name" value="RIBOc"/>
    <property type="match status" value="2"/>
</dbReference>
<dbReference type="GO" id="GO:0004525">
    <property type="term" value="F:ribonuclease III activity"/>
    <property type="evidence" value="ECO:0007669"/>
    <property type="project" value="InterPro"/>
</dbReference>
<evidence type="ECO:0000259" key="9">
    <source>
        <dbReference type="PROSITE" id="PS51192"/>
    </source>
</evidence>
<feature type="domain" description="Dicer dsRNA-binding fold" evidence="11">
    <location>
        <begin position="643"/>
        <end position="756"/>
    </location>
</feature>
<feature type="compositionally biased region" description="Basic and acidic residues" evidence="7">
    <location>
        <begin position="1179"/>
        <end position="1190"/>
    </location>
</feature>
<evidence type="ECO:0000259" key="8">
    <source>
        <dbReference type="PROSITE" id="PS50142"/>
    </source>
</evidence>
<evidence type="ECO:0000256" key="6">
    <source>
        <dbReference type="PROSITE-ProRule" id="PRU00657"/>
    </source>
</evidence>
<feature type="domain" description="RNase III" evidence="8">
    <location>
        <begin position="1267"/>
        <end position="1451"/>
    </location>
</feature>
<gene>
    <name evidence="12" type="ORF">D9758_004670</name>
</gene>
<dbReference type="SMART" id="SM00490">
    <property type="entry name" value="HELICc"/>
    <property type="match status" value="1"/>
</dbReference>
<dbReference type="Gene3D" id="3.30.160.380">
    <property type="entry name" value="Dicer dimerisation domain"/>
    <property type="match status" value="1"/>
</dbReference>
<dbReference type="InterPro" id="IPR005034">
    <property type="entry name" value="Dicer_dimerisation"/>
</dbReference>
<dbReference type="Pfam" id="PF00271">
    <property type="entry name" value="Helicase_C"/>
    <property type="match status" value="1"/>
</dbReference>
<dbReference type="EMBL" id="JAACJM010000002">
    <property type="protein sequence ID" value="KAF5374334.1"/>
    <property type="molecule type" value="Genomic_DNA"/>
</dbReference>
<protein>
    <recommendedName>
        <fullName evidence="14">P-loop containing nucleoside triphosphate hydrolase protein</fullName>
    </recommendedName>
</protein>
<dbReference type="Gene3D" id="3.40.50.300">
    <property type="entry name" value="P-loop containing nucleotide triphosphate hydrolases"/>
    <property type="match status" value="2"/>
</dbReference>
<dbReference type="SUPFAM" id="SSF69065">
    <property type="entry name" value="RNase III domain-like"/>
    <property type="match status" value="2"/>
</dbReference>
<evidence type="ECO:0000256" key="3">
    <source>
        <dbReference type="ARBA" id="ARBA00022801"/>
    </source>
</evidence>
<dbReference type="SUPFAM" id="SSF52540">
    <property type="entry name" value="P-loop containing nucleoside triphosphate hydrolases"/>
    <property type="match status" value="1"/>
</dbReference>
<evidence type="ECO:0000256" key="7">
    <source>
        <dbReference type="SAM" id="MobiDB-lite"/>
    </source>
</evidence>
<evidence type="ECO:0000256" key="5">
    <source>
        <dbReference type="ARBA" id="ARBA00022840"/>
    </source>
</evidence>
<evidence type="ECO:0000256" key="1">
    <source>
        <dbReference type="ARBA" id="ARBA00022737"/>
    </source>
</evidence>
<evidence type="ECO:0000256" key="2">
    <source>
        <dbReference type="ARBA" id="ARBA00022741"/>
    </source>
</evidence>
<keyword evidence="4" id="KW-0347">Helicase</keyword>
<dbReference type="PROSITE" id="PS51327">
    <property type="entry name" value="DICER_DSRBF"/>
    <property type="match status" value="1"/>
</dbReference>
<keyword evidence="2" id="KW-0547">Nucleotide-binding</keyword>
<evidence type="ECO:0000259" key="11">
    <source>
        <dbReference type="PROSITE" id="PS51327"/>
    </source>
</evidence>
<dbReference type="Pfam" id="PF00636">
    <property type="entry name" value="Ribonuclease_3"/>
    <property type="match status" value="2"/>
</dbReference>
<feature type="region of interest" description="Disordered" evidence="7">
    <location>
        <begin position="1173"/>
        <end position="1200"/>
    </location>
</feature>
<evidence type="ECO:0000256" key="4">
    <source>
        <dbReference type="ARBA" id="ARBA00022806"/>
    </source>
</evidence>
<keyword evidence="6" id="KW-0694">RNA-binding</keyword>
<dbReference type="PROSITE" id="PS00517">
    <property type="entry name" value="RNASE_3_1"/>
    <property type="match status" value="1"/>
</dbReference>
<dbReference type="GO" id="GO:0005634">
    <property type="term" value="C:nucleus"/>
    <property type="evidence" value="ECO:0007669"/>
    <property type="project" value="TreeGrafter"/>
</dbReference>
<dbReference type="PANTHER" id="PTHR14950">
    <property type="entry name" value="DICER-RELATED"/>
    <property type="match status" value="1"/>
</dbReference>
<dbReference type="InterPro" id="IPR036389">
    <property type="entry name" value="RNase_III_sf"/>
</dbReference>
<dbReference type="Gene3D" id="1.10.1520.10">
    <property type="entry name" value="Ribonuclease III domain"/>
    <property type="match status" value="2"/>
</dbReference>
<dbReference type="SMART" id="SM00487">
    <property type="entry name" value="DEXDc"/>
    <property type="match status" value="1"/>
</dbReference>
<dbReference type="Proteomes" id="UP000559256">
    <property type="component" value="Unassembled WGS sequence"/>
</dbReference>
<dbReference type="GO" id="GO:0030422">
    <property type="term" value="P:siRNA processing"/>
    <property type="evidence" value="ECO:0007669"/>
    <property type="project" value="TreeGrafter"/>
</dbReference>
<proteinExistence type="inferred from homology"/>
<keyword evidence="1" id="KW-0677">Repeat</keyword>
<dbReference type="CDD" id="cd18034">
    <property type="entry name" value="DEXHc_dicer"/>
    <property type="match status" value="1"/>
</dbReference>
<name>A0A8H5LYS2_9AGAR</name>
<feature type="domain" description="Helicase C-terminal" evidence="10">
    <location>
        <begin position="421"/>
        <end position="592"/>
    </location>
</feature>
<evidence type="ECO:0000259" key="10">
    <source>
        <dbReference type="PROSITE" id="PS51194"/>
    </source>
</evidence>
<dbReference type="GO" id="GO:0004386">
    <property type="term" value="F:helicase activity"/>
    <property type="evidence" value="ECO:0007669"/>
    <property type="project" value="UniProtKB-KW"/>
</dbReference>
<keyword evidence="3" id="KW-0378">Hydrolase</keyword>
<dbReference type="OrthoDB" id="416741at2759"/>
<feature type="domain" description="RNase III" evidence="8">
    <location>
        <begin position="1019"/>
        <end position="1225"/>
    </location>
</feature>
<dbReference type="GO" id="GO:0003723">
    <property type="term" value="F:RNA binding"/>
    <property type="evidence" value="ECO:0007669"/>
    <property type="project" value="UniProtKB-UniRule"/>
</dbReference>
<dbReference type="GO" id="GO:0005737">
    <property type="term" value="C:cytoplasm"/>
    <property type="evidence" value="ECO:0007669"/>
    <property type="project" value="TreeGrafter"/>
</dbReference>
<dbReference type="Pfam" id="PF00270">
    <property type="entry name" value="DEAD"/>
    <property type="match status" value="1"/>
</dbReference>
<dbReference type="CDD" id="cd00593">
    <property type="entry name" value="RIBOc"/>
    <property type="match status" value="2"/>
</dbReference>
<dbReference type="InterPro" id="IPR014001">
    <property type="entry name" value="Helicase_ATP-bd"/>
</dbReference>
<accession>A0A8H5LYS2</accession>
<reference evidence="12 13" key="1">
    <citation type="journal article" date="2020" name="ISME J.">
        <title>Uncovering the hidden diversity of litter-decomposition mechanisms in mushroom-forming fungi.</title>
        <authorList>
            <person name="Floudas D."/>
            <person name="Bentzer J."/>
            <person name="Ahren D."/>
            <person name="Johansson T."/>
            <person name="Persson P."/>
            <person name="Tunlid A."/>
        </authorList>
    </citation>
    <scope>NUCLEOTIDE SEQUENCE [LARGE SCALE GENOMIC DNA]</scope>
    <source>
        <strain evidence="12 13">CBS 291.85</strain>
    </source>
</reference>
<evidence type="ECO:0000313" key="12">
    <source>
        <dbReference type="EMBL" id="KAF5374334.1"/>
    </source>
</evidence>
<dbReference type="InterPro" id="IPR001650">
    <property type="entry name" value="Helicase_C-like"/>
</dbReference>
<feature type="compositionally biased region" description="Basic residues" evidence="7">
    <location>
        <begin position="1191"/>
        <end position="1200"/>
    </location>
</feature>
<dbReference type="InterPro" id="IPR038248">
    <property type="entry name" value="Dicer_dimer_sf"/>
</dbReference>
<dbReference type="InterPro" id="IPR000999">
    <property type="entry name" value="RNase_III_dom"/>
</dbReference>
<dbReference type="Pfam" id="PF03368">
    <property type="entry name" value="Dicer_dimer"/>
    <property type="match status" value="1"/>
</dbReference>
<comment type="caution">
    <text evidence="12">The sequence shown here is derived from an EMBL/GenBank/DDBJ whole genome shotgun (WGS) entry which is preliminary data.</text>
</comment>
<dbReference type="PROSITE" id="PS51194">
    <property type="entry name" value="HELICASE_CTER"/>
    <property type="match status" value="1"/>
</dbReference>
<dbReference type="InterPro" id="IPR027417">
    <property type="entry name" value="P-loop_NTPase"/>
</dbReference>
<comment type="similarity">
    <text evidence="6">Belongs to the helicase family. Dicer subfamily.</text>
</comment>
<evidence type="ECO:0008006" key="14">
    <source>
        <dbReference type="Google" id="ProtNLM"/>
    </source>
</evidence>
<organism evidence="12 13">
    <name type="scientific">Tetrapyrgos nigripes</name>
    <dbReference type="NCBI Taxonomy" id="182062"/>
    <lineage>
        <taxon>Eukaryota</taxon>
        <taxon>Fungi</taxon>
        <taxon>Dikarya</taxon>
        <taxon>Basidiomycota</taxon>
        <taxon>Agaricomycotina</taxon>
        <taxon>Agaricomycetes</taxon>
        <taxon>Agaricomycetidae</taxon>
        <taxon>Agaricales</taxon>
        <taxon>Marasmiineae</taxon>
        <taxon>Marasmiaceae</taxon>
        <taxon>Tetrapyrgos</taxon>
    </lineage>
</organism>
<evidence type="ECO:0000313" key="13">
    <source>
        <dbReference type="Proteomes" id="UP000559256"/>
    </source>
</evidence>